<evidence type="ECO:0000313" key="1">
    <source>
        <dbReference type="EMBL" id="CAK0835801.1"/>
    </source>
</evidence>
<comment type="caution">
    <text evidence="1">The sequence shown here is derived from an EMBL/GenBank/DDBJ whole genome shotgun (WGS) entry which is preliminary data.</text>
</comment>
<accession>A0ABN9STK0</accession>
<protein>
    <submittedName>
        <fullName evidence="1">Uncharacterized protein</fullName>
    </submittedName>
</protein>
<sequence length="74" mass="8539">MNRVSPEALGKDKYWKKGEVPAERFDKQKQTGGMVLEYMEHMIYGFEPPQIVPFWKGTKVGRTACFFCFLSVCA</sequence>
<keyword evidence="2" id="KW-1185">Reference proteome</keyword>
<name>A0ABN9STK0_9DINO</name>
<dbReference type="Proteomes" id="UP001189429">
    <property type="component" value="Unassembled WGS sequence"/>
</dbReference>
<organism evidence="1 2">
    <name type="scientific">Prorocentrum cordatum</name>
    <dbReference type="NCBI Taxonomy" id="2364126"/>
    <lineage>
        <taxon>Eukaryota</taxon>
        <taxon>Sar</taxon>
        <taxon>Alveolata</taxon>
        <taxon>Dinophyceae</taxon>
        <taxon>Prorocentrales</taxon>
        <taxon>Prorocentraceae</taxon>
        <taxon>Prorocentrum</taxon>
    </lineage>
</organism>
<dbReference type="EMBL" id="CAUYUJ010013224">
    <property type="protein sequence ID" value="CAK0835801.1"/>
    <property type="molecule type" value="Genomic_DNA"/>
</dbReference>
<proteinExistence type="predicted"/>
<evidence type="ECO:0000313" key="2">
    <source>
        <dbReference type="Proteomes" id="UP001189429"/>
    </source>
</evidence>
<reference evidence="1" key="1">
    <citation type="submission" date="2023-10" db="EMBL/GenBank/DDBJ databases">
        <authorList>
            <person name="Chen Y."/>
            <person name="Shah S."/>
            <person name="Dougan E. K."/>
            <person name="Thang M."/>
            <person name="Chan C."/>
        </authorList>
    </citation>
    <scope>NUCLEOTIDE SEQUENCE [LARGE SCALE GENOMIC DNA]</scope>
</reference>
<gene>
    <name evidence="1" type="ORF">PCOR1329_LOCUS32495</name>
</gene>